<dbReference type="PANTHER" id="PTHR30168">
    <property type="entry name" value="PUTATIVE MEMBRANE PROTEIN YPFJ"/>
    <property type="match status" value="1"/>
</dbReference>
<dbReference type="AlphaFoldDB" id="A0A1I0IMY7"/>
<evidence type="ECO:0000256" key="5">
    <source>
        <dbReference type="SAM" id="SignalP"/>
    </source>
</evidence>
<evidence type="ECO:0000256" key="1">
    <source>
        <dbReference type="ARBA" id="ARBA00004167"/>
    </source>
</evidence>
<dbReference type="STRING" id="568860.SAMN05421811_10577"/>
<accession>A0A1I0IMY7</accession>
<feature type="chain" id="PRO_5011560161" description="Neutral zinc metallopeptidase" evidence="5">
    <location>
        <begin position="25"/>
        <end position="266"/>
    </location>
</feature>
<keyword evidence="2" id="KW-0812">Transmembrane</keyword>
<keyword evidence="3" id="KW-1133">Transmembrane helix</keyword>
<evidence type="ECO:0000313" key="6">
    <source>
        <dbReference type="EMBL" id="SET98474.1"/>
    </source>
</evidence>
<keyword evidence="7" id="KW-1185">Reference proteome</keyword>
<protein>
    <recommendedName>
        <fullName evidence="8">Neutral zinc metallopeptidase</fullName>
    </recommendedName>
</protein>
<reference evidence="6 7" key="1">
    <citation type="submission" date="2016-10" db="EMBL/GenBank/DDBJ databases">
        <authorList>
            <person name="de Groot N.N."/>
        </authorList>
    </citation>
    <scope>NUCLEOTIDE SEQUENCE [LARGE SCALE GENOMIC DNA]</scope>
    <source>
        <strain evidence="6 7">CGMCC 4.5598</strain>
    </source>
</reference>
<dbReference type="Proteomes" id="UP000199361">
    <property type="component" value="Unassembled WGS sequence"/>
</dbReference>
<dbReference type="PANTHER" id="PTHR30168:SF0">
    <property type="entry name" value="INNER MEMBRANE PROTEIN"/>
    <property type="match status" value="1"/>
</dbReference>
<feature type="signal peptide" evidence="5">
    <location>
        <begin position="1"/>
        <end position="24"/>
    </location>
</feature>
<organism evidence="6 7">
    <name type="scientific">Nonomuraea wenchangensis</name>
    <dbReference type="NCBI Taxonomy" id="568860"/>
    <lineage>
        <taxon>Bacteria</taxon>
        <taxon>Bacillati</taxon>
        <taxon>Actinomycetota</taxon>
        <taxon>Actinomycetes</taxon>
        <taxon>Streptosporangiales</taxon>
        <taxon>Streptosporangiaceae</taxon>
        <taxon>Nonomuraea</taxon>
    </lineage>
</organism>
<keyword evidence="4" id="KW-0472">Membrane</keyword>
<name>A0A1I0IMY7_9ACTN</name>
<keyword evidence="5" id="KW-0732">Signal</keyword>
<comment type="subcellular location">
    <subcellularLocation>
        <location evidence="1">Membrane</location>
        <topology evidence="1">Single-pass membrane protein</topology>
    </subcellularLocation>
</comment>
<gene>
    <name evidence="6" type="ORF">SAMN05421811_10577</name>
</gene>
<dbReference type="Pfam" id="PF04228">
    <property type="entry name" value="Zn_peptidase"/>
    <property type="match status" value="1"/>
</dbReference>
<sequence length="266" mass="29030">MRIPRSTLLAGVLTSVLLGGTAHAAAAPAYKPVLTANPVYKSGELDLGTCQEEQAAPGDPQDVKKYLTGVLDCLNEAWAPKIRKAGYKFSKPSFQVITKLGAKTGCGRFPAGAQALYCTRNNKITYWLSPDFLRNPDDLRLMAVLAHEYGHHVQQLTGMLDAGTEYTGKNTRRVLDESRRYELQAECLGAAFIGDVWHSLGRSHDDWYYLVRNNGSGSFLSVFGLKEPGEETHGGGANVGYWLERGFAKESAAACNTWKAPKSKVS</sequence>
<dbReference type="OrthoDB" id="9774900at2"/>
<evidence type="ECO:0000256" key="3">
    <source>
        <dbReference type="ARBA" id="ARBA00022989"/>
    </source>
</evidence>
<proteinExistence type="predicted"/>
<evidence type="ECO:0008006" key="8">
    <source>
        <dbReference type="Google" id="ProtNLM"/>
    </source>
</evidence>
<evidence type="ECO:0000256" key="4">
    <source>
        <dbReference type="ARBA" id="ARBA00023136"/>
    </source>
</evidence>
<dbReference type="EMBL" id="FOHX01000005">
    <property type="protein sequence ID" value="SET98474.1"/>
    <property type="molecule type" value="Genomic_DNA"/>
</dbReference>
<evidence type="ECO:0000256" key="2">
    <source>
        <dbReference type="ARBA" id="ARBA00022692"/>
    </source>
</evidence>
<dbReference type="RefSeq" id="WP_091082065.1">
    <property type="nucleotide sequence ID" value="NZ_FOHX01000005.1"/>
</dbReference>
<dbReference type="GO" id="GO:0016020">
    <property type="term" value="C:membrane"/>
    <property type="evidence" value="ECO:0007669"/>
    <property type="project" value="UniProtKB-SubCell"/>
</dbReference>
<dbReference type="InterPro" id="IPR007343">
    <property type="entry name" value="Uncharacterised_pept_Zn_put"/>
</dbReference>
<evidence type="ECO:0000313" key="7">
    <source>
        <dbReference type="Proteomes" id="UP000199361"/>
    </source>
</evidence>